<dbReference type="Proteomes" id="UP000641137">
    <property type="component" value="Unassembled WGS sequence"/>
</dbReference>
<sequence>MNEIASSNQLTVAAAGSSSEKANGALFSILARVERTIEEETNAFRTNRDFDIGAFNARKSRCLYELNRAIKDMGTSDLDGALETGLVRLKRKLEENETVIRAHITAVTEVAVLLRDTIERSEADGTYSANEFGAVKEA</sequence>
<accession>A0A8J3DMP4</accession>
<organism evidence="1 2">
    <name type="scientific">Limoniibacter endophyticus</name>
    <dbReference type="NCBI Taxonomy" id="1565040"/>
    <lineage>
        <taxon>Bacteria</taxon>
        <taxon>Pseudomonadati</taxon>
        <taxon>Pseudomonadota</taxon>
        <taxon>Alphaproteobacteria</taxon>
        <taxon>Hyphomicrobiales</taxon>
        <taxon>Bartonellaceae</taxon>
        <taxon>Limoniibacter</taxon>
    </lineage>
</organism>
<evidence type="ECO:0000313" key="1">
    <source>
        <dbReference type="EMBL" id="GHC64428.1"/>
    </source>
</evidence>
<dbReference type="RefSeq" id="WP_244636590.1">
    <property type="nucleotide sequence ID" value="NZ_BMZO01000002.1"/>
</dbReference>
<reference evidence="1" key="2">
    <citation type="submission" date="2020-09" db="EMBL/GenBank/DDBJ databases">
        <authorList>
            <person name="Sun Q."/>
            <person name="Kim S."/>
        </authorList>
    </citation>
    <scope>NUCLEOTIDE SEQUENCE</scope>
    <source>
        <strain evidence="1">KCTC 42097</strain>
    </source>
</reference>
<comment type="caution">
    <text evidence="1">The sequence shown here is derived from an EMBL/GenBank/DDBJ whole genome shotgun (WGS) entry which is preliminary data.</text>
</comment>
<reference evidence="1" key="1">
    <citation type="journal article" date="2014" name="Int. J. Syst. Evol. Microbiol.">
        <title>Complete genome sequence of Corynebacterium casei LMG S-19264T (=DSM 44701T), isolated from a smear-ripened cheese.</title>
        <authorList>
            <consortium name="US DOE Joint Genome Institute (JGI-PGF)"/>
            <person name="Walter F."/>
            <person name="Albersmeier A."/>
            <person name="Kalinowski J."/>
            <person name="Ruckert C."/>
        </authorList>
    </citation>
    <scope>NUCLEOTIDE SEQUENCE</scope>
    <source>
        <strain evidence="1">KCTC 42097</strain>
    </source>
</reference>
<dbReference type="AlphaFoldDB" id="A0A8J3DMP4"/>
<evidence type="ECO:0008006" key="3">
    <source>
        <dbReference type="Google" id="ProtNLM"/>
    </source>
</evidence>
<proteinExistence type="predicted"/>
<name>A0A8J3DMP4_9HYPH</name>
<gene>
    <name evidence="1" type="ORF">GCM10010136_06370</name>
</gene>
<evidence type="ECO:0000313" key="2">
    <source>
        <dbReference type="Proteomes" id="UP000641137"/>
    </source>
</evidence>
<dbReference type="EMBL" id="BMZO01000002">
    <property type="protein sequence ID" value="GHC64428.1"/>
    <property type="molecule type" value="Genomic_DNA"/>
</dbReference>
<keyword evidence="2" id="KW-1185">Reference proteome</keyword>
<protein>
    <recommendedName>
        <fullName evidence="3">Flagellar protein FlgN</fullName>
    </recommendedName>
</protein>